<evidence type="ECO:0000256" key="5">
    <source>
        <dbReference type="SAM" id="SignalP"/>
    </source>
</evidence>
<dbReference type="AlphaFoldDB" id="A0A8C0DH17"/>
<dbReference type="GO" id="GO:0005615">
    <property type="term" value="C:extracellular space"/>
    <property type="evidence" value="ECO:0007669"/>
    <property type="project" value="TreeGrafter"/>
</dbReference>
<reference evidence="7" key="1">
    <citation type="submission" date="2023-09" db="UniProtKB">
        <authorList>
            <consortium name="Ensembl"/>
        </authorList>
    </citation>
    <scope>IDENTIFICATION</scope>
</reference>
<dbReference type="PROSITE" id="PS51257">
    <property type="entry name" value="PROKAR_LIPOPROTEIN"/>
    <property type="match status" value="1"/>
</dbReference>
<dbReference type="PROSITE" id="PS00280">
    <property type="entry name" value="BPTI_KUNITZ_1"/>
    <property type="match status" value="1"/>
</dbReference>
<dbReference type="SUPFAM" id="SSF57362">
    <property type="entry name" value="BPTI-like"/>
    <property type="match status" value="1"/>
</dbReference>
<dbReference type="GeneTree" id="ENSGT01150000287028"/>
<evidence type="ECO:0000313" key="7">
    <source>
        <dbReference type="Ensembl" id="ENSBMSP00010020991.1"/>
    </source>
</evidence>
<dbReference type="Gene3D" id="4.10.410.10">
    <property type="entry name" value="Pancreatic trypsin inhibitor Kunitz domain"/>
    <property type="match status" value="1"/>
</dbReference>
<keyword evidence="3" id="KW-1015">Disulfide bond</keyword>
<dbReference type="FunFam" id="4.10.410.10:FF:000005">
    <property type="entry name" value="Pancreatic trypsin inhibitor"/>
    <property type="match status" value="1"/>
</dbReference>
<dbReference type="PRINTS" id="PR00759">
    <property type="entry name" value="BASICPTASE"/>
</dbReference>
<dbReference type="InterPro" id="IPR020901">
    <property type="entry name" value="Prtase_inh_Kunz-CS"/>
</dbReference>
<keyword evidence="2" id="KW-0964">Secreted</keyword>
<evidence type="ECO:0000256" key="2">
    <source>
        <dbReference type="ARBA" id="ARBA00022525"/>
    </source>
</evidence>
<dbReference type="PANTHER" id="PTHR10083:SF367">
    <property type="entry name" value="SPLEEN TRYPSIN INHIBITOR I"/>
    <property type="match status" value="1"/>
</dbReference>
<feature type="domain" description="BPTI/Kunitz inhibitor" evidence="6">
    <location>
        <begin position="39"/>
        <end position="89"/>
    </location>
</feature>
<dbReference type="Ensembl" id="ENSBMST00010023163.1">
    <property type="protein sequence ID" value="ENSBMSP00010020991.1"/>
    <property type="gene ID" value="ENSBMSG00010015281.1"/>
</dbReference>
<proteinExistence type="predicted"/>
<feature type="signal peptide" evidence="5">
    <location>
        <begin position="1"/>
        <end position="20"/>
    </location>
</feature>
<dbReference type="GO" id="GO:0004867">
    <property type="term" value="F:serine-type endopeptidase inhibitor activity"/>
    <property type="evidence" value="ECO:0007669"/>
    <property type="project" value="InterPro"/>
</dbReference>
<sequence length="118" mass="12778">MRRLCLSIALLVLLGTLVACTPGGKHKSHARAGSQPAFCLEPQYAGPCKAQKVRYFYNAKSGQCETFMYGGCRGKKNNFLTAEDCMKTCEDLRTVPPRNSEVQGGRTQGWAAAASETA</sequence>
<evidence type="ECO:0000259" key="6">
    <source>
        <dbReference type="PROSITE" id="PS50279"/>
    </source>
</evidence>
<dbReference type="Pfam" id="PF00014">
    <property type="entry name" value="Kunitz_BPTI"/>
    <property type="match status" value="1"/>
</dbReference>
<accession>A0A8C0DH17</accession>
<comment type="subcellular location">
    <subcellularLocation>
        <location evidence="1">Secreted</location>
    </subcellularLocation>
</comment>
<dbReference type="CDD" id="cd22592">
    <property type="entry name" value="Kunitz_BPTI"/>
    <property type="match status" value="1"/>
</dbReference>
<feature type="region of interest" description="Disordered" evidence="4">
    <location>
        <begin position="96"/>
        <end position="118"/>
    </location>
</feature>
<dbReference type="SMART" id="SM00131">
    <property type="entry name" value="KU"/>
    <property type="match status" value="1"/>
</dbReference>
<dbReference type="OMA" id="NCKEDRA"/>
<protein>
    <recommendedName>
        <fullName evidence="6">BPTI/Kunitz inhibitor domain-containing protein</fullName>
    </recommendedName>
</protein>
<dbReference type="InterPro" id="IPR050098">
    <property type="entry name" value="TFPI/VKTCI-like"/>
</dbReference>
<name>A0A8C0DH17_BALMU</name>
<dbReference type="InterPro" id="IPR002223">
    <property type="entry name" value="Kunitz_BPTI"/>
</dbReference>
<dbReference type="PANTHER" id="PTHR10083">
    <property type="entry name" value="KUNITZ-TYPE PROTEASE INHIBITOR-RELATED"/>
    <property type="match status" value="1"/>
</dbReference>
<evidence type="ECO:0000256" key="3">
    <source>
        <dbReference type="ARBA" id="ARBA00023157"/>
    </source>
</evidence>
<dbReference type="InterPro" id="IPR036880">
    <property type="entry name" value="Kunitz_BPTI_sf"/>
</dbReference>
<feature type="chain" id="PRO_5034058590" description="BPTI/Kunitz inhibitor domain-containing protein" evidence="5">
    <location>
        <begin position="21"/>
        <end position="118"/>
    </location>
</feature>
<evidence type="ECO:0000256" key="4">
    <source>
        <dbReference type="SAM" id="MobiDB-lite"/>
    </source>
</evidence>
<organism evidence="7">
    <name type="scientific">Balaenoptera musculus</name>
    <name type="common">Blue whale</name>
    <dbReference type="NCBI Taxonomy" id="9771"/>
    <lineage>
        <taxon>Eukaryota</taxon>
        <taxon>Metazoa</taxon>
        <taxon>Chordata</taxon>
        <taxon>Craniata</taxon>
        <taxon>Vertebrata</taxon>
        <taxon>Euteleostomi</taxon>
        <taxon>Mammalia</taxon>
        <taxon>Eutheria</taxon>
        <taxon>Laurasiatheria</taxon>
        <taxon>Artiodactyla</taxon>
        <taxon>Whippomorpha</taxon>
        <taxon>Cetacea</taxon>
        <taxon>Mysticeti</taxon>
        <taxon>Balaenopteridae</taxon>
        <taxon>Balaenoptera</taxon>
    </lineage>
</organism>
<evidence type="ECO:0000256" key="1">
    <source>
        <dbReference type="ARBA" id="ARBA00004613"/>
    </source>
</evidence>
<keyword evidence="5" id="KW-0732">Signal</keyword>
<dbReference type="PROSITE" id="PS50279">
    <property type="entry name" value="BPTI_KUNITZ_2"/>
    <property type="match status" value="1"/>
</dbReference>